<feature type="transmembrane region" description="Helical" evidence="7">
    <location>
        <begin position="283"/>
        <end position="304"/>
    </location>
</feature>
<feature type="transmembrane region" description="Helical" evidence="7">
    <location>
        <begin position="6"/>
        <end position="22"/>
    </location>
</feature>
<keyword evidence="9" id="KW-1185">Reference proteome</keyword>
<feature type="transmembrane region" description="Helical" evidence="7">
    <location>
        <begin position="66"/>
        <end position="84"/>
    </location>
</feature>
<dbReference type="AlphaFoldDB" id="A0A1H2ULC0"/>
<dbReference type="PANTHER" id="PTHR36838:SF1">
    <property type="entry name" value="SLR1864 PROTEIN"/>
    <property type="match status" value="1"/>
</dbReference>
<evidence type="ECO:0000313" key="8">
    <source>
        <dbReference type="EMBL" id="SDW56284.1"/>
    </source>
</evidence>
<keyword evidence="6 7" id="KW-0472">Membrane</keyword>
<name>A0A1H2ULC0_9RHOB</name>
<evidence type="ECO:0000256" key="4">
    <source>
        <dbReference type="ARBA" id="ARBA00022692"/>
    </source>
</evidence>
<feature type="transmembrane region" description="Helical" evidence="7">
    <location>
        <begin position="192"/>
        <end position="216"/>
    </location>
</feature>
<evidence type="ECO:0000256" key="7">
    <source>
        <dbReference type="SAM" id="Phobius"/>
    </source>
</evidence>
<feature type="transmembrane region" description="Helical" evidence="7">
    <location>
        <begin position="34"/>
        <end position="54"/>
    </location>
</feature>
<evidence type="ECO:0008006" key="10">
    <source>
        <dbReference type="Google" id="ProtNLM"/>
    </source>
</evidence>
<proteinExistence type="predicted"/>
<keyword evidence="3" id="KW-1003">Cell membrane</keyword>
<sequence>MIQIFALTLPIYLIIATGYVAVKTGYVTADDVRALGRIAMRICMPVTIFVNISGTPLSQTFRWDFLGGYLVASLLVFGAGLALARHVLNQPRGVQVLMGLGMSSSNSAFMGYPIAAMVMGDVALQAFTMALLVENVVMMPLAMLIADRAGGRGLWAVLIRPMLTNPLIIAVVAGGAVATMGGMPQGPVAQTLNMLAVIAAPVALLAVGGTVAALSFAPVRMPIALVVAGKLVLHPLAVLGILSLLGSVPDALLLSGVILAAVPMMSIYGLFGQRWGHEALAATALILATVASFATVSALLWLIFPG</sequence>
<evidence type="ECO:0000256" key="5">
    <source>
        <dbReference type="ARBA" id="ARBA00022989"/>
    </source>
</evidence>
<evidence type="ECO:0000256" key="1">
    <source>
        <dbReference type="ARBA" id="ARBA00004141"/>
    </source>
</evidence>
<keyword evidence="2" id="KW-0813">Transport</keyword>
<evidence type="ECO:0000256" key="6">
    <source>
        <dbReference type="ARBA" id="ARBA00023136"/>
    </source>
</evidence>
<dbReference type="EMBL" id="FNOM01000002">
    <property type="protein sequence ID" value="SDW56284.1"/>
    <property type="molecule type" value="Genomic_DNA"/>
</dbReference>
<dbReference type="Proteomes" id="UP000198539">
    <property type="component" value="Unassembled WGS sequence"/>
</dbReference>
<keyword evidence="5 7" id="KW-1133">Transmembrane helix</keyword>
<protein>
    <recommendedName>
        <fullName evidence="10">Permease</fullName>
    </recommendedName>
</protein>
<evidence type="ECO:0000313" key="9">
    <source>
        <dbReference type="Proteomes" id="UP000198539"/>
    </source>
</evidence>
<dbReference type="OrthoDB" id="9810457at2"/>
<feature type="transmembrane region" description="Helical" evidence="7">
    <location>
        <begin position="223"/>
        <end position="245"/>
    </location>
</feature>
<reference evidence="8 9" key="1">
    <citation type="submission" date="2016-10" db="EMBL/GenBank/DDBJ databases">
        <authorList>
            <person name="de Groot N.N."/>
        </authorList>
    </citation>
    <scope>NUCLEOTIDE SEQUENCE [LARGE SCALE GENOMIC DNA]</scope>
    <source>
        <strain evidence="8 9">CGMCC 1.8894</strain>
    </source>
</reference>
<dbReference type="Pfam" id="PF03547">
    <property type="entry name" value="Mem_trans"/>
    <property type="match status" value="1"/>
</dbReference>
<dbReference type="RefSeq" id="WP_092886079.1">
    <property type="nucleotide sequence ID" value="NZ_CP061498.1"/>
</dbReference>
<feature type="transmembrane region" description="Helical" evidence="7">
    <location>
        <begin position="122"/>
        <end position="145"/>
    </location>
</feature>
<feature type="transmembrane region" description="Helical" evidence="7">
    <location>
        <begin position="157"/>
        <end position="180"/>
    </location>
</feature>
<feature type="transmembrane region" description="Helical" evidence="7">
    <location>
        <begin position="96"/>
        <end position="116"/>
    </location>
</feature>
<dbReference type="PANTHER" id="PTHR36838">
    <property type="entry name" value="AUXIN EFFLUX CARRIER FAMILY PROTEIN"/>
    <property type="match status" value="1"/>
</dbReference>
<evidence type="ECO:0000256" key="2">
    <source>
        <dbReference type="ARBA" id="ARBA00022448"/>
    </source>
</evidence>
<evidence type="ECO:0000256" key="3">
    <source>
        <dbReference type="ARBA" id="ARBA00022475"/>
    </source>
</evidence>
<organism evidence="8 9">
    <name type="scientific">Roseicitreum antarcticum</name>
    <dbReference type="NCBI Taxonomy" id="564137"/>
    <lineage>
        <taxon>Bacteria</taxon>
        <taxon>Pseudomonadati</taxon>
        <taxon>Pseudomonadota</taxon>
        <taxon>Alphaproteobacteria</taxon>
        <taxon>Rhodobacterales</taxon>
        <taxon>Paracoccaceae</taxon>
        <taxon>Roseicitreum</taxon>
    </lineage>
</organism>
<dbReference type="InterPro" id="IPR004776">
    <property type="entry name" value="Mem_transp_PIN-like"/>
</dbReference>
<dbReference type="GO" id="GO:0016020">
    <property type="term" value="C:membrane"/>
    <property type="evidence" value="ECO:0007669"/>
    <property type="project" value="UniProtKB-SubCell"/>
</dbReference>
<feature type="transmembrane region" description="Helical" evidence="7">
    <location>
        <begin position="251"/>
        <end position="271"/>
    </location>
</feature>
<comment type="subcellular location">
    <subcellularLocation>
        <location evidence="1">Membrane</location>
        <topology evidence="1">Multi-pass membrane protein</topology>
    </subcellularLocation>
</comment>
<dbReference type="GO" id="GO:0055085">
    <property type="term" value="P:transmembrane transport"/>
    <property type="evidence" value="ECO:0007669"/>
    <property type="project" value="InterPro"/>
</dbReference>
<dbReference type="STRING" id="564137.SAMN04488238_102404"/>
<gene>
    <name evidence="8" type="ORF">SAMN04488238_102404</name>
</gene>
<keyword evidence="4 7" id="KW-0812">Transmembrane</keyword>
<accession>A0A1H2ULC0</accession>